<dbReference type="SUPFAM" id="SSF51161">
    <property type="entry name" value="Trimeric LpxA-like enzymes"/>
    <property type="match status" value="1"/>
</dbReference>
<dbReference type="Proteomes" id="UP001596483">
    <property type="component" value="Unassembled WGS sequence"/>
</dbReference>
<dbReference type="Gene3D" id="3.40.50.20">
    <property type="match status" value="1"/>
</dbReference>
<evidence type="ECO:0000313" key="3">
    <source>
        <dbReference type="Proteomes" id="UP001596483"/>
    </source>
</evidence>
<name>A0ABW2NHH6_9BACL</name>
<organism evidence="2 3">
    <name type="scientific">Bhargavaea changchunensis</name>
    <dbReference type="NCBI Taxonomy" id="2134037"/>
    <lineage>
        <taxon>Bacteria</taxon>
        <taxon>Bacillati</taxon>
        <taxon>Bacillota</taxon>
        <taxon>Bacilli</taxon>
        <taxon>Bacillales</taxon>
        <taxon>Caryophanaceae</taxon>
        <taxon>Bhargavaea</taxon>
    </lineage>
</organism>
<gene>
    <name evidence="2" type="ORF">ACFQQH_08690</name>
</gene>
<dbReference type="Pfam" id="PF17836">
    <property type="entry name" value="PglD_N"/>
    <property type="match status" value="1"/>
</dbReference>
<evidence type="ECO:0000259" key="1">
    <source>
        <dbReference type="Pfam" id="PF17836"/>
    </source>
</evidence>
<dbReference type="PANTHER" id="PTHR43300:SF7">
    <property type="entry name" value="UDP-N-ACETYLBACILLOSAMINE N-ACETYLTRANSFERASE"/>
    <property type="match status" value="1"/>
</dbReference>
<dbReference type="InterPro" id="IPR020019">
    <property type="entry name" value="AcTrfase_PglD-like"/>
</dbReference>
<protein>
    <submittedName>
        <fullName evidence="2">Acetyltransferase</fullName>
    </submittedName>
</protein>
<dbReference type="InterPro" id="IPR050179">
    <property type="entry name" value="Trans_hexapeptide_repeat"/>
</dbReference>
<evidence type="ECO:0000313" key="2">
    <source>
        <dbReference type="EMBL" id="MFC7365190.1"/>
    </source>
</evidence>
<proteinExistence type="predicted"/>
<dbReference type="InterPro" id="IPR011004">
    <property type="entry name" value="Trimer_LpxA-like_sf"/>
</dbReference>
<keyword evidence="3" id="KW-1185">Reference proteome</keyword>
<dbReference type="InterPro" id="IPR041561">
    <property type="entry name" value="PglD_N"/>
</dbReference>
<dbReference type="EMBL" id="JBHTCT010000025">
    <property type="protein sequence ID" value="MFC7365190.1"/>
    <property type="molecule type" value="Genomic_DNA"/>
</dbReference>
<dbReference type="InterPro" id="IPR001451">
    <property type="entry name" value="Hexapep"/>
</dbReference>
<dbReference type="RefSeq" id="WP_157294964.1">
    <property type="nucleotide sequence ID" value="NZ_JBHTCT010000025.1"/>
</dbReference>
<dbReference type="Gene3D" id="2.160.10.10">
    <property type="entry name" value="Hexapeptide repeat proteins"/>
    <property type="match status" value="1"/>
</dbReference>
<dbReference type="Pfam" id="PF00132">
    <property type="entry name" value="Hexapep"/>
    <property type="match status" value="1"/>
</dbReference>
<dbReference type="CDD" id="cd03360">
    <property type="entry name" value="LbH_AT_putative"/>
    <property type="match status" value="1"/>
</dbReference>
<accession>A0ABW2NHH6</accession>
<comment type="caution">
    <text evidence="2">The sequence shown here is derived from an EMBL/GenBank/DDBJ whole genome shotgun (WGS) entry which is preliminary data.</text>
</comment>
<sequence>MKKIVIIGDSGHSKVVADLIHSNEDMSVIAKLDDRYDDVNESEGVTKGPISYLRQLLQDEPSTCVVFGIGSNAVRKKLLNELELPRTSFISLIHPTAVISPSAVIGLGTVVMPRVVVNADAKIGDHTILNTGSIIEHDCKVADYAHISPQAIIAGGVVVGEGTHIGAGASVIPMRTVGDWATVGAGAAVVSDIPSNVTAVGVPAKEIRKEGI</sequence>
<dbReference type="NCBIfam" id="TIGR03570">
    <property type="entry name" value="NeuD_NnaD"/>
    <property type="match status" value="1"/>
</dbReference>
<dbReference type="PANTHER" id="PTHR43300">
    <property type="entry name" value="ACETYLTRANSFERASE"/>
    <property type="match status" value="1"/>
</dbReference>
<reference evidence="3" key="1">
    <citation type="journal article" date="2019" name="Int. J. Syst. Evol. Microbiol.">
        <title>The Global Catalogue of Microorganisms (GCM) 10K type strain sequencing project: providing services to taxonomists for standard genome sequencing and annotation.</title>
        <authorList>
            <consortium name="The Broad Institute Genomics Platform"/>
            <consortium name="The Broad Institute Genome Sequencing Center for Infectious Disease"/>
            <person name="Wu L."/>
            <person name="Ma J."/>
        </authorList>
    </citation>
    <scope>NUCLEOTIDE SEQUENCE [LARGE SCALE GENOMIC DNA]</scope>
    <source>
        <strain evidence="3">JCM 4738</strain>
    </source>
</reference>
<feature type="domain" description="PglD N-terminal" evidence="1">
    <location>
        <begin position="3"/>
        <end position="82"/>
    </location>
</feature>